<keyword evidence="2" id="KW-1185">Reference proteome</keyword>
<protein>
    <submittedName>
        <fullName evidence="1">Uncharacterized protein</fullName>
    </submittedName>
</protein>
<dbReference type="AlphaFoldDB" id="A0A1M7AH74"/>
<evidence type="ECO:0000313" key="1">
    <source>
        <dbReference type="EMBL" id="SHL41965.1"/>
    </source>
</evidence>
<dbReference type="EMBL" id="FRCB01000001">
    <property type="protein sequence ID" value="SHL41965.1"/>
    <property type="molecule type" value="Genomic_DNA"/>
</dbReference>
<proteinExistence type="predicted"/>
<sequence>MKQSVSENETEILNFVLRERSMAVSEREWRHRLRGYGYAIKETAEGRMVTSVRRGGTLCVLPGQVA</sequence>
<accession>A0A1M7AH74</accession>
<evidence type="ECO:0000313" key="2">
    <source>
        <dbReference type="Proteomes" id="UP000322545"/>
    </source>
</evidence>
<reference evidence="1 2" key="1">
    <citation type="submission" date="2016-11" db="EMBL/GenBank/DDBJ databases">
        <authorList>
            <person name="Varghese N."/>
            <person name="Submissions S."/>
        </authorList>
    </citation>
    <scope>NUCLEOTIDE SEQUENCE [LARGE SCALE GENOMIC DNA]</scope>
    <source>
        <strain evidence="1 2">DSM 28249</strain>
    </source>
</reference>
<organism evidence="1 2">
    <name type="scientific">Roseovarius litoreus</name>
    <dbReference type="NCBI Taxonomy" id="1155722"/>
    <lineage>
        <taxon>Bacteria</taxon>
        <taxon>Pseudomonadati</taxon>
        <taxon>Pseudomonadota</taxon>
        <taxon>Alphaproteobacteria</taxon>
        <taxon>Rhodobacterales</taxon>
        <taxon>Roseobacteraceae</taxon>
        <taxon>Roseovarius</taxon>
    </lineage>
</organism>
<dbReference type="Proteomes" id="UP000322545">
    <property type="component" value="Unassembled WGS sequence"/>
</dbReference>
<dbReference type="RefSeq" id="WP_149778009.1">
    <property type="nucleotide sequence ID" value="NZ_FRCB01000001.1"/>
</dbReference>
<gene>
    <name evidence="1" type="ORF">SAMN05443432_101445</name>
</gene>
<name>A0A1M7AH74_9RHOB</name>